<protein>
    <submittedName>
        <fullName evidence="2">DEKNAAC104833</fullName>
    </submittedName>
</protein>
<dbReference type="Proteomes" id="UP000290900">
    <property type="component" value="Unassembled WGS sequence"/>
</dbReference>
<dbReference type="PANTHER" id="PTHR43628">
    <property type="entry name" value="ACTIVATOR OF C KINASE PROTEIN 1-RELATED"/>
    <property type="match status" value="1"/>
</dbReference>
<feature type="region of interest" description="Disordered" evidence="1">
    <location>
        <begin position="28"/>
        <end position="50"/>
    </location>
</feature>
<gene>
    <name evidence="2" type="ORF">BRENAR_LOCUS4488</name>
</gene>
<dbReference type="AlphaFoldDB" id="A0A448YS68"/>
<dbReference type="InterPro" id="IPR052945">
    <property type="entry name" value="Mitotic_Regulator"/>
</dbReference>
<evidence type="ECO:0000313" key="2">
    <source>
        <dbReference type="EMBL" id="VEU23759.1"/>
    </source>
</evidence>
<feature type="compositionally biased region" description="Basic residues" evidence="1">
    <location>
        <begin position="494"/>
        <end position="504"/>
    </location>
</feature>
<keyword evidence="3" id="KW-1185">Reference proteome</keyword>
<dbReference type="Gene3D" id="1.25.40.10">
    <property type="entry name" value="Tetratricopeptide repeat domain"/>
    <property type="match status" value="1"/>
</dbReference>
<dbReference type="InterPro" id="IPR011990">
    <property type="entry name" value="TPR-like_helical_dom_sf"/>
</dbReference>
<evidence type="ECO:0000256" key="1">
    <source>
        <dbReference type="SAM" id="MobiDB-lite"/>
    </source>
</evidence>
<dbReference type="GO" id="GO:0010972">
    <property type="term" value="P:negative regulation of G2/M transition of mitotic cell cycle"/>
    <property type="evidence" value="ECO:0007669"/>
    <property type="project" value="TreeGrafter"/>
</dbReference>
<dbReference type="GO" id="GO:0032153">
    <property type="term" value="C:cell division site"/>
    <property type="evidence" value="ECO:0007669"/>
    <property type="project" value="TreeGrafter"/>
</dbReference>
<organism evidence="2 3">
    <name type="scientific">Brettanomyces naardenensis</name>
    <name type="common">Yeast</name>
    <dbReference type="NCBI Taxonomy" id="13370"/>
    <lineage>
        <taxon>Eukaryota</taxon>
        <taxon>Fungi</taxon>
        <taxon>Dikarya</taxon>
        <taxon>Ascomycota</taxon>
        <taxon>Saccharomycotina</taxon>
        <taxon>Pichiomycetes</taxon>
        <taxon>Pichiales</taxon>
        <taxon>Pichiaceae</taxon>
        <taxon>Brettanomyces</taxon>
    </lineage>
</organism>
<dbReference type="InterPro" id="IPR006597">
    <property type="entry name" value="Sel1-like"/>
</dbReference>
<reference evidence="2 3" key="1">
    <citation type="submission" date="2018-12" db="EMBL/GenBank/DDBJ databases">
        <authorList>
            <person name="Tiukova I."/>
            <person name="Dainat J."/>
        </authorList>
    </citation>
    <scope>NUCLEOTIDE SEQUENCE [LARGE SCALE GENOMIC DNA]</scope>
</reference>
<feature type="compositionally biased region" description="Low complexity" evidence="1">
    <location>
        <begin position="466"/>
        <end position="478"/>
    </location>
</feature>
<dbReference type="SMART" id="SM00671">
    <property type="entry name" value="SEL1"/>
    <property type="match status" value="3"/>
</dbReference>
<feature type="compositionally biased region" description="Polar residues" evidence="1">
    <location>
        <begin position="345"/>
        <end position="372"/>
    </location>
</feature>
<dbReference type="OrthoDB" id="2148946at2759"/>
<feature type="region of interest" description="Disordered" evidence="1">
    <location>
        <begin position="339"/>
        <end position="513"/>
    </location>
</feature>
<accession>A0A448YS68</accession>
<dbReference type="SUPFAM" id="SSF81901">
    <property type="entry name" value="HCP-like"/>
    <property type="match status" value="1"/>
</dbReference>
<name>A0A448YS68_BRENA</name>
<evidence type="ECO:0000313" key="3">
    <source>
        <dbReference type="Proteomes" id="UP000290900"/>
    </source>
</evidence>
<dbReference type="PANTHER" id="PTHR43628:SF11">
    <property type="entry name" value="PROTEIN DSF2"/>
    <property type="match status" value="1"/>
</dbReference>
<dbReference type="InParanoid" id="A0A448YS68"/>
<proteinExistence type="predicted"/>
<sequence>MTPTLDTNQNITIPGVSPLEQLELSSAAGHIPGSNGSTSQSRQSISSLISTDSTSSAGSLLAKLRLDDDEWEARYDDEDENISITRRLSSQLANNDGDPHTVSIPANKFRSLRPLMNSLKRKKFQNSAANSAKAMGNTVNCVRNETPVLVTASDIQSIHLEEFPEENILSSSDAVSTVESTDTIETSSILSSIRTIDSRGSFSSHHSHGTHSPYRPARPTSISPSIGSTVGSSSIVSGSLSDSSTLTTPIVPVSANATPVVKLPPTDNLEGLRSFSVRPPFQHIHSFSNPVDVAAMSTPPSDNFPHSPLAKTFHHKFYHATAPNPVTLFPALSPIPSPHVPRARSFSSGELSNQSSQKSLLPRTSRSDPTAQSESSSSSSKSTSSSRSSNNGSSSSNSQHTASSPFHAYRQLSRAPPSPLRLSSQRSMPVVAQQQTHSEHPSVHSIPPQRFAYSPSRSMEAFHKPSTSIDSSIASLESSHQRPSVPPPPSPLLQRKHHIHKPGKPRLADSSLTPESRVSMAIALRKSGQSKEAAYQLHVAADQGNVEAMFLYGLSLRYGYGVAKDERSSFLWVCKSGGIVPDRVYHFTVNPKIILRDLDRSNSQLQPDEPRSSIFFEIGQAYLHGWGCRIDIKQGLEFLELSGSLGYCDAMCEAGKLWTNKNQNGGKRDLLRSASWFRLAERCGVELMGSEWIHKKKYD</sequence>
<dbReference type="STRING" id="13370.A0A448YS68"/>
<feature type="compositionally biased region" description="Low complexity" evidence="1">
    <location>
        <begin position="373"/>
        <end position="427"/>
    </location>
</feature>
<feature type="compositionally biased region" description="Low complexity" evidence="1">
    <location>
        <begin position="33"/>
        <end position="50"/>
    </location>
</feature>
<dbReference type="EMBL" id="CAACVR010000056">
    <property type="protein sequence ID" value="VEU23759.1"/>
    <property type="molecule type" value="Genomic_DNA"/>
</dbReference>